<dbReference type="FunCoup" id="A0A5N4AXP2">
    <property type="interactions" value="601"/>
</dbReference>
<dbReference type="Proteomes" id="UP000327044">
    <property type="component" value="Unassembled WGS sequence"/>
</dbReference>
<feature type="domain" description="Palmitoyltransferase DHHC" evidence="6">
    <location>
        <begin position="180"/>
        <end position="282"/>
    </location>
</feature>
<dbReference type="EC" id="2.3.1.225" evidence="5"/>
<dbReference type="PROSITE" id="PS50216">
    <property type="entry name" value="DHHC"/>
    <property type="match status" value="1"/>
</dbReference>
<comment type="domain">
    <text evidence="5">The DHHC domain is required for palmitoyltransferase activity.</text>
</comment>
<feature type="transmembrane region" description="Helical" evidence="5">
    <location>
        <begin position="151"/>
        <end position="168"/>
    </location>
</feature>
<dbReference type="Pfam" id="PF01529">
    <property type="entry name" value="DHHC"/>
    <property type="match status" value="1"/>
</dbReference>
<dbReference type="AlphaFoldDB" id="A0A5N4AXP2"/>
<feature type="transmembrane region" description="Helical" evidence="5">
    <location>
        <begin position="219"/>
        <end position="241"/>
    </location>
</feature>
<comment type="similarity">
    <text evidence="5">Belongs to the DHHC palmitoyltransferase family.</text>
</comment>
<accession>A0A5N4AXP2</accession>
<reference evidence="7 8" key="1">
    <citation type="journal article" date="2018" name="Elife">
        <title>Firefly genomes illuminate parallel origins of bioluminescence in beetles.</title>
        <authorList>
            <person name="Fallon T.R."/>
            <person name="Lower S.E."/>
            <person name="Chang C.H."/>
            <person name="Bessho-Uehara M."/>
            <person name="Martin G.J."/>
            <person name="Bewick A.J."/>
            <person name="Behringer M."/>
            <person name="Debat H.J."/>
            <person name="Wong I."/>
            <person name="Day J.C."/>
            <person name="Suvorov A."/>
            <person name="Silva C.J."/>
            <person name="Stanger-Hall K.F."/>
            <person name="Hall D.W."/>
            <person name="Schmitz R.J."/>
            <person name="Nelson D.R."/>
            <person name="Lewis S.M."/>
            <person name="Shigenobu S."/>
            <person name="Bybee S.M."/>
            <person name="Larracuente A.M."/>
            <person name="Oba Y."/>
            <person name="Weng J.K."/>
        </authorList>
    </citation>
    <scope>NUCLEOTIDE SEQUENCE [LARGE SCALE GENOMIC DNA]</scope>
    <source>
        <strain evidence="7">1611_PpyrPB1</strain>
        <tissue evidence="7">Whole body</tissue>
    </source>
</reference>
<comment type="catalytic activity">
    <reaction evidence="5">
        <text>L-cysteinyl-[protein] + hexadecanoyl-CoA = S-hexadecanoyl-L-cysteinyl-[protein] + CoA</text>
        <dbReference type="Rhea" id="RHEA:36683"/>
        <dbReference type="Rhea" id="RHEA-COMP:10131"/>
        <dbReference type="Rhea" id="RHEA-COMP:11032"/>
        <dbReference type="ChEBI" id="CHEBI:29950"/>
        <dbReference type="ChEBI" id="CHEBI:57287"/>
        <dbReference type="ChEBI" id="CHEBI:57379"/>
        <dbReference type="ChEBI" id="CHEBI:74151"/>
        <dbReference type="EC" id="2.3.1.225"/>
    </reaction>
</comment>
<dbReference type="GO" id="GO:0016020">
    <property type="term" value="C:membrane"/>
    <property type="evidence" value="ECO:0007669"/>
    <property type="project" value="UniProtKB-SubCell"/>
</dbReference>
<keyword evidence="5" id="KW-0808">Transferase</keyword>
<feature type="transmembrane region" description="Helical" evidence="5">
    <location>
        <begin position="74"/>
        <end position="107"/>
    </location>
</feature>
<keyword evidence="5" id="KW-0012">Acyltransferase</keyword>
<comment type="subcellular location">
    <subcellularLocation>
        <location evidence="1">Membrane</location>
        <topology evidence="1">Multi-pass membrane protein</topology>
    </subcellularLocation>
</comment>
<proteinExistence type="inferred from homology"/>
<dbReference type="InParanoid" id="A0A5N4AXP2"/>
<feature type="transmembrane region" description="Helical" evidence="5">
    <location>
        <begin position="261"/>
        <end position="287"/>
    </location>
</feature>
<comment type="caution">
    <text evidence="7">The sequence shown here is derived from an EMBL/GenBank/DDBJ whole genome shotgun (WGS) entry which is preliminary data.</text>
</comment>
<name>A0A5N4AXP2_PHOPY</name>
<evidence type="ECO:0000256" key="2">
    <source>
        <dbReference type="ARBA" id="ARBA00022692"/>
    </source>
</evidence>
<evidence type="ECO:0000256" key="5">
    <source>
        <dbReference type="RuleBase" id="RU079119"/>
    </source>
</evidence>
<evidence type="ECO:0000313" key="7">
    <source>
        <dbReference type="EMBL" id="KAB0802109.1"/>
    </source>
</evidence>
<evidence type="ECO:0000313" key="8">
    <source>
        <dbReference type="Proteomes" id="UP000327044"/>
    </source>
</evidence>
<organism evidence="7 8">
    <name type="scientific">Photinus pyralis</name>
    <name type="common">Common eastern firefly</name>
    <name type="synonym">Lampyris pyralis</name>
    <dbReference type="NCBI Taxonomy" id="7054"/>
    <lineage>
        <taxon>Eukaryota</taxon>
        <taxon>Metazoa</taxon>
        <taxon>Ecdysozoa</taxon>
        <taxon>Arthropoda</taxon>
        <taxon>Hexapoda</taxon>
        <taxon>Insecta</taxon>
        <taxon>Pterygota</taxon>
        <taxon>Neoptera</taxon>
        <taxon>Endopterygota</taxon>
        <taxon>Coleoptera</taxon>
        <taxon>Polyphaga</taxon>
        <taxon>Elateriformia</taxon>
        <taxon>Elateroidea</taxon>
        <taxon>Lampyridae</taxon>
        <taxon>Lampyrinae</taxon>
        <taxon>Photinus</taxon>
    </lineage>
</organism>
<evidence type="ECO:0000259" key="6">
    <source>
        <dbReference type="Pfam" id="PF01529"/>
    </source>
</evidence>
<evidence type="ECO:0000256" key="1">
    <source>
        <dbReference type="ARBA" id="ARBA00004141"/>
    </source>
</evidence>
<sequence>MDSSGLCCCEYIDLNQGRNHILACCCNCEDLDESVDKLLMGQTVSSSLRQNFLLTLEDRLRIPWPGGARKIRPGLLLALTLIPGSILIATINAYWTFTAFTSLYLLLFYLSKSLQKANFFVDCVIVTIITIFLIFEYYVVPFLEILIHENVIFFLLYVACIGCMLLAVKRSRQLKGRIDSSVRYCSMCEATVPLKSRHFVWIGTCVGEHNRVVYLLSQLLGILSLMYSANLTLTTICHPFRVYKTILLPDDCSEVYVQFEFALSFVNAVFSLSISALLLLNVLYELLRTLVCKRR</sequence>
<dbReference type="GO" id="GO:0019706">
    <property type="term" value="F:protein-cysteine S-palmitoyltransferase activity"/>
    <property type="evidence" value="ECO:0007669"/>
    <property type="project" value="UniProtKB-EC"/>
</dbReference>
<keyword evidence="8" id="KW-1185">Reference proteome</keyword>
<protein>
    <recommendedName>
        <fullName evidence="5">Palmitoyltransferase</fullName>
        <ecNumber evidence="5">2.3.1.225</ecNumber>
    </recommendedName>
</protein>
<evidence type="ECO:0000256" key="4">
    <source>
        <dbReference type="ARBA" id="ARBA00023136"/>
    </source>
</evidence>
<feature type="transmembrane region" description="Helical" evidence="5">
    <location>
        <begin position="119"/>
        <end position="139"/>
    </location>
</feature>
<gene>
    <name evidence="7" type="ORF">PPYR_04295</name>
</gene>
<dbReference type="InterPro" id="IPR001594">
    <property type="entry name" value="Palmitoyltrfase_DHHC"/>
</dbReference>
<evidence type="ECO:0000256" key="3">
    <source>
        <dbReference type="ARBA" id="ARBA00022989"/>
    </source>
</evidence>
<keyword evidence="2 5" id="KW-0812">Transmembrane</keyword>
<keyword evidence="3 5" id="KW-1133">Transmembrane helix</keyword>
<keyword evidence="4 5" id="KW-0472">Membrane</keyword>
<dbReference type="EMBL" id="VVIM01000002">
    <property type="protein sequence ID" value="KAB0802109.1"/>
    <property type="molecule type" value="Genomic_DNA"/>
</dbReference>